<dbReference type="InterPro" id="IPR002591">
    <property type="entry name" value="Phosphodiest/P_Trfase"/>
</dbReference>
<dbReference type="PANTHER" id="PTHR10151">
    <property type="entry name" value="ECTONUCLEOTIDE PYROPHOSPHATASE/PHOSPHODIESTERASE"/>
    <property type="match status" value="1"/>
</dbReference>
<dbReference type="EMBL" id="UINC01003055">
    <property type="protein sequence ID" value="SVA02916.1"/>
    <property type="molecule type" value="Genomic_DNA"/>
</dbReference>
<name>A0A381SG03_9ZZZZ</name>
<protein>
    <recommendedName>
        <fullName evidence="2">PglZ domain-containing protein</fullName>
    </recommendedName>
</protein>
<sequence>VLGSRRILLLVLDGLGWEQLRFRSAAAPNLTALAGGPITTVAPSTTAAALTSISTGVAPGLHGVVGYRIAVGAPEEAAHAEVLNALRWTTGDGDARRRHDPREFQPCELFEAQWPPVVTREAFAESGFTAVHLSDTRLMGYRDRDGLVSRVLEAFDGGEPFVYAYWDDIDRTAHEFGLADRYEEELAACDAMVAELATRLPAGTAIVVTADHGQVHVGDQLIDLPQSVTRLVDGQSGEARFRWLHARAGSAGDLLEAAHEAFDAVGWVRSVDEVVTAGWLGPEVTAVARARLGDVAVLARDPVAFVDPAEAMSFHLIGRHGSMTVDEMLVPALAVVT</sequence>
<organism evidence="1">
    <name type="scientific">marine metagenome</name>
    <dbReference type="NCBI Taxonomy" id="408172"/>
    <lineage>
        <taxon>unclassified sequences</taxon>
        <taxon>metagenomes</taxon>
        <taxon>ecological metagenomes</taxon>
    </lineage>
</organism>
<gene>
    <name evidence="1" type="ORF">METZ01_LOCUS55770</name>
</gene>
<evidence type="ECO:0008006" key="2">
    <source>
        <dbReference type="Google" id="ProtNLM"/>
    </source>
</evidence>
<feature type="non-terminal residue" evidence="1">
    <location>
        <position position="1"/>
    </location>
</feature>
<dbReference type="SUPFAM" id="SSF53649">
    <property type="entry name" value="Alkaline phosphatase-like"/>
    <property type="match status" value="1"/>
</dbReference>
<accession>A0A381SG03</accession>
<reference evidence="1" key="1">
    <citation type="submission" date="2018-05" db="EMBL/GenBank/DDBJ databases">
        <authorList>
            <person name="Lanie J.A."/>
            <person name="Ng W.-L."/>
            <person name="Kazmierczak K.M."/>
            <person name="Andrzejewski T.M."/>
            <person name="Davidsen T.M."/>
            <person name="Wayne K.J."/>
            <person name="Tettelin H."/>
            <person name="Glass J.I."/>
            <person name="Rusch D."/>
            <person name="Podicherti R."/>
            <person name="Tsui H.-C.T."/>
            <person name="Winkler M.E."/>
        </authorList>
    </citation>
    <scope>NUCLEOTIDE SEQUENCE</scope>
</reference>
<dbReference type="Gene3D" id="3.40.720.10">
    <property type="entry name" value="Alkaline Phosphatase, subunit A"/>
    <property type="match status" value="1"/>
</dbReference>
<dbReference type="InterPro" id="IPR017850">
    <property type="entry name" value="Alkaline_phosphatase_core_sf"/>
</dbReference>
<dbReference type="GO" id="GO:0016787">
    <property type="term" value="F:hydrolase activity"/>
    <property type="evidence" value="ECO:0007669"/>
    <property type="project" value="UniProtKB-ARBA"/>
</dbReference>
<dbReference type="PANTHER" id="PTHR10151:SF120">
    <property type="entry name" value="BIS(5'-ADENOSYL)-TRIPHOSPHATASE"/>
    <property type="match status" value="1"/>
</dbReference>
<proteinExistence type="predicted"/>
<evidence type="ECO:0000313" key="1">
    <source>
        <dbReference type="EMBL" id="SVA02916.1"/>
    </source>
</evidence>
<dbReference type="Pfam" id="PF01663">
    <property type="entry name" value="Phosphodiest"/>
    <property type="match status" value="1"/>
</dbReference>
<dbReference type="AlphaFoldDB" id="A0A381SG03"/>